<dbReference type="PANTHER" id="PTHR10366:SF564">
    <property type="entry name" value="STEROL-4-ALPHA-CARBOXYLATE 3-DEHYDROGENASE, DECARBOXYLATING"/>
    <property type="match status" value="1"/>
</dbReference>
<proteinExistence type="inferred from homology"/>
<evidence type="ECO:0000313" key="5">
    <source>
        <dbReference type="Proteomes" id="UP000540568"/>
    </source>
</evidence>
<evidence type="ECO:0000256" key="1">
    <source>
        <dbReference type="ARBA" id="ARBA00023002"/>
    </source>
</evidence>
<accession>A0A7W3J5H6</accession>
<reference evidence="4 5" key="1">
    <citation type="submission" date="2020-07" db="EMBL/GenBank/DDBJ databases">
        <title>Sequencing the genomes of 1000 actinobacteria strains.</title>
        <authorList>
            <person name="Klenk H.-P."/>
        </authorList>
    </citation>
    <scope>NUCLEOTIDE SEQUENCE [LARGE SCALE GENOMIC DNA]</scope>
    <source>
        <strain evidence="4 5">DSM 44121</strain>
    </source>
</reference>
<keyword evidence="1" id="KW-0560">Oxidoreductase</keyword>
<dbReference type="InterPro" id="IPR036291">
    <property type="entry name" value="NAD(P)-bd_dom_sf"/>
</dbReference>
<dbReference type="InterPro" id="IPR001509">
    <property type="entry name" value="Epimerase_deHydtase"/>
</dbReference>
<dbReference type="EMBL" id="JACGWV010000001">
    <property type="protein sequence ID" value="MBA8806554.1"/>
    <property type="molecule type" value="Genomic_DNA"/>
</dbReference>
<evidence type="ECO:0000259" key="3">
    <source>
        <dbReference type="Pfam" id="PF01370"/>
    </source>
</evidence>
<comment type="similarity">
    <text evidence="2">Belongs to the NAD(P)-dependent epimerase/dehydratase family. Dihydroflavonol-4-reductase subfamily.</text>
</comment>
<protein>
    <submittedName>
        <fullName evidence="4">Nucleoside-diphosphate-sugar epimerase</fullName>
    </submittedName>
</protein>
<sequence length="346" mass="37333">MSKVLVTGATGFIAGHTIEELLRNGHEVRGTVRSLRDPARVAHLRRLADAVGGRLDLVEADLARDAGWDEAATGQEYVLHMASPFPAAPPRDEAELVGPAVDGTLRVLAAAARAGVGRVVMTSSLAAVSAAASRAGDRRRTEEDWSDPDRIAPYAKSKTLAERAAWDFVADHPELELAVINPGLVLGPVQHAASGTSVSLVRRLLGREIPAVPELGFAPVDVRDVARAHRLAMEAPAAAGQRYICAGDNLWFGDIARILDDEFASQGYRVPRRRMPYLMLWTVGRFDREVRLGLDFVGSAELVSAEKAHRELGWSMRPVRETLVDTGRSLAELGLVRPRGAVRSAA</sequence>
<dbReference type="AlphaFoldDB" id="A0A7W3J5H6"/>
<dbReference type="GO" id="GO:0016616">
    <property type="term" value="F:oxidoreductase activity, acting on the CH-OH group of donors, NAD or NADP as acceptor"/>
    <property type="evidence" value="ECO:0007669"/>
    <property type="project" value="TreeGrafter"/>
</dbReference>
<evidence type="ECO:0000256" key="2">
    <source>
        <dbReference type="ARBA" id="ARBA00023445"/>
    </source>
</evidence>
<gene>
    <name evidence="4" type="ORF">FHX71_000496</name>
</gene>
<keyword evidence="5" id="KW-1185">Reference proteome</keyword>
<organism evidence="4 5">
    <name type="scientific">Promicromonospora sukumoe</name>
    <dbReference type="NCBI Taxonomy" id="88382"/>
    <lineage>
        <taxon>Bacteria</taxon>
        <taxon>Bacillati</taxon>
        <taxon>Actinomycetota</taxon>
        <taxon>Actinomycetes</taxon>
        <taxon>Micrococcales</taxon>
        <taxon>Promicromonosporaceae</taxon>
        <taxon>Promicromonospora</taxon>
    </lineage>
</organism>
<dbReference type="Gene3D" id="3.40.50.720">
    <property type="entry name" value="NAD(P)-binding Rossmann-like Domain"/>
    <property type="match status" value="1"/>
</dbReference>
<dbReference type="SUPFAM" id="SSF51735">
    <property type="entry name" value="NAD(P)-binding Rossmann-fold domains"/>
    <property type="match status" value="1"/>
</dbReference>
<dbReference type="Proteomes" id="UP000540568">
    <property type="component" value="Unassembled WGS sequence"/>
</dbReference>
<comment type="caution">
    <text evidence="4">The sequence shown here is derived from an EMBL/GenBank/DDBJ whole genome shotgun (WGS) entry which is preliminary data.</text>
</comment>
<name>A0A7W3J5H6_9MICO</name>
<dbReference type="RefSeq" id="WP_220489435.1">
    <property type="nucleotide sequence ID" value="NZ_BAAATF010000002.1"/>
</dbReference>
<evidence type="ECO:0000313" key="4">
    <source>
        <dbReference type="EMBL" id="MBA8806554.1"/>
    </source>
</evidence>
<dbReference type="PANTHER" id="PTHR10366">
    <property type="entry name" value="NAD DEPENDENT EPIMERASE/DEHYDRATASE"/>
    <property type="match status" value="1"/>
</dbReference>
<dbReference type="InterPro" id="IPR050425">
    <property type="entry name" value="NAD(P)_dehydrat-like"/>
</dbReference>
<dbReference type="Pfam" id="PF01370">
    <property type="entry name" value="Epimerase"/>
    <property type="match status" value="1"/>
</dbReference>
<feature type="domain" description="NAD-dependent epimerase/dehydratase" evidence="3">
    <location>
        <begin position="4"/>
        <end position="242"/>
    </location>
</feature>
<dbReference type="FunFam" id="3.40.50.720:FF:000336">
    <property type="entry name" value="Aldehyde reductase"/>
    <property type="match status" value="1"/>
</dbReference>